<evidence type="ECO:0000313" key="3">
    <source>
        <dbReference type="EMBL" id="KAA1102963.1"/>
    </source>
</evidence>
<evidence type="ECO:0000256" key="2">
    <source>
        <dbReference type="SAM" id="SignalP"/>
    </source>
</evidence>
<feature type="compositionally biased region" description="Pro residues" evidence="1">
    <location>
        <begin position="160"/>
        <end position="180"/>
    </location>
</feature>
<feature type="compositionally biased region" description="Basic and acidic residues" evidence="1">
    <location>
        <begin position="192"/>
        <end position="208"/>
    </location>
</feature>
<feature type="region of interest" description="Disordered" evidence="1">
    <location>
        <begin position="120"/>
        <end position="214"/>
    </location>
</feature>
<proteinExistence type="predicted"/>
<gene>
    <name evidence="3" type="ORF">PGT21_001346</name>
</gene>
<keyword evidence="4" id="KW-1185">Reference proteome</keyword>
<name>A0A5B0PQJ4_PUCGR</name>
<evidence type="ECO:0000256" key="1">
    <source>
        <dbReference type="SAM" id="MobiDB-lite"/>
    </source>
</evidence>
<feature type="region of interest" description="Disordered" evidence="1">
    <location>
        <begin position="76"/>
        <end position="105"/>
    </location>
</feature>
<keyword evidence="2" id="KW-0732">Signal</keyword>
<feature type="region of interest" description="Disordered" evidence="1">
    <location>
        <begin position="256"/>
        <end position="281"/>
    </location>
</feature>
<evidence type="ECO:0000313" key="4">
    <source>
        <dbReference type="Proteomes" id="UP000324748"/>
    </source>
</evidence>
<feature type="chain" id="PRO_5022682648" evidence="2">
    <location>
        <begin position="28"/>
        <end position="381"/>
    </location>
</feature>
<organism evidence="3 4">
    <name type="scientific">Puccinia graminis f. sp. tritici</name>
    <dbReference type="NCBI Taxonomy" id="56615"/>
    <lineage>
        <taxon>Eukaryota</taxon>
        <taxon>Fungi</taxon>
        <taxon>Dikarya</taxon>
        <taxon>Basidiomycota</taxon>
        <taxon>Pucciniomycotina</taxon>
        <taxon>Pucciniomycetes</taxon>
        <taxon>Pucciniales</taxon>
        <taxon>Pucciniaceae</taxon>
        <taxon>Puccinia</taxon>
    </lineage>
</organism>
<dbReference type="Proteomes" id="UP000324748">
    <property type="component" value="Unassembled WGS sequence"/>
</dbReference>
<sequence length="381" mass="41492">MSTPQRSLKRFSLHLSVVCLFILAVPAGCPVAKPGVTDRMTTVTYMPDASSKELIATGGTGALVQLPKGSLIRFRNESGSSSSHTKVKTNLDKILPGGDRVEPGPLLVKENGDEKIGEIPESSILKTQITSGNPNALENQNGKTRNGLSKIPVQSVSKPPSRPAPGVPRVPPPTRAPPELPASHVLQVTRQRSSEADMKTEIKPDIPHQKPSSLSNANTVVNEIQNGAVNHKLETQGGMKTQSSNLKMAKEHTAALVDRTYSKTKSSKQPTDSRVSQDQNGSLIYKTVKNTENMQPKLSPGVISQNIPATKSDSIIPNGVILDLEIFHAIQNSFEKLRGETNILEGKYPKSHQKYWERMNGYFENADHSKRDYTSTRGLLL</sequence>
<feature type="signal peptide" evidence="2">
    <location>
        <begin position="1"/>
        <end position="27"/>
    </location>
</feature>
<dbReference type="AlphaFoldDB" id="A0A5B0PQJ4"/>
<protein>
    <submittedName>
        <fullName evidence="3">Uncharacterized protein</fullName>
    </submittedName>
</protein>
<feature type="compositionally biased region" description="Polar residues" evidence="1">
    <location>
        <begin position="124"/>
        <end position="158"/>
    </location>
</feature>
<feature type="compositionally biased region" description="Polar residues" evidence="1">
    <location>
        <begin position="263"/>
        <end position="281"/>
    </location>
</feature>
<dbReference type="EMBL" id="VSWC01000042">
    <property type="protein sequence ID" value="KAA1102963.1"/>
    <property type="molecule type" value="Genomic_DNA"/>
</dbReference>
<reference evidence="3 4" key="1">
    <citation type="submission" date="2019-05" db="EMBL/GenBank/DDBJ databases">
        <title>Emergence of the Ug99 lineage of the wheat stem rust pathogen through somatic hybridization.</title>
        <authorList>
            <person name="Li F."/>
            <person name="Upadhyaya N.M."/>
            <person name="Sperschneider J."/>
            <person name="Matny O."/>
            <person name="Nguyen-Phuc H."/>
            <person name="Mago R."/>
            <person name="Raley C."/>
            <person name="Miller M.E."/>
            <person name="Silverstein K.A.T."/>
            <person name="Henningsen E."/>
            <person name="Hirsch C.D."/>
            <person name="Visser B."/>
            <person name="Pretorius Z.A."/>
            <person name="Steffenson B.J."/>
            <person name="Schwessinger B."/>
            <person name="Dodds P.N."/>
            <person name="Figueroa M."/>
        </authorList>
    </citation>
    <scope>NUCLEOTIDE SEQUENCE [LARGE SCALE GENOMIC DNA]</scope>
    <source>
        <strain evidence="3">21-0</strain>
    </source>
</reference>
<comment type="caution">
    <text evidence="3">The sequence shown here is derived from an EMBL/GenBank/DDBJ whole genome shotgun (WGS) entry which is preliminary data.</text>
</comment>
<accession>A0A5B0PQJ4</accession>